<evidence type="ECO:0000256" key="2">
    <source>
        <dbReference type="ARBA" id="ARBA00023235"/>
    </source>
</evidence>
<dbReference type="SUPFAM" id="SSF54534">
    <property type="entry name" value="FKBP-like"/>
    <property type="match status" value="1"/>
</dbReference>
<sequence>MENQRAKQGDRVSVDYTLTVDGKVIDTSKGRGLFSFTLGAGEVIPGFDDAVTGMSIGETKTVEISGDKAYTTGDLAGKVLNFELSLKGIGE</sequence>
<dbReference type="GO" id="GO:0003755">
    <property type="term" value="F:peptidyl-prolyl cis-trans isomerase activity"/>
    <property type="evidence" value="ECO:0007669"/>
    <property type="project" value="UniProtKB-UniRule"/>
</dbReference>
<accession>A0A832XG27</accession>
<comment type="similarity">
    <text evidence="4">Belongs to the FKBP-type PPIase family.</text>
</comment>
<keyword evidence="7" id="KW-1185">Reference proteome</keyword>
<protein>
    <recommendedName>
        <fullName evidence="4">Peptidyl-prolyl cis-trans isomerase</fullName>
        <ecNumber evidence="4">5.2.1.8</ecNumber>
    </recommendedName>
</protein>
<comment type="catalytic activity">
    <reaction evidence="3 4">
        <text>[protein]-peptidylproline (omega=180) = [protein]-peptidylproline (omega=0)</text>
        <dbReference type="Rhea" id="RHEA:16237"/>
        <dbReference type="Rhea" id="RHEA-COMP:10747"/>
        <dbReference type="Rhea" id="RHEA-COMP:10748"/>
        <dbReference type="ChEBI" id="CHEBI:83833"/>
        <dbReference type="ChEBI" id="CHEBI:83834"/>
        <dbReference type="EC" id="5.2.1.8"/>
    </reaction>
</comment>
<evidence type="ECO:0000256" key="1">
    <source>
        <dbReference type="ARBA" id="ARBA00023110"/>
    </source>
</evidence>
<gene>
    <name evidence="6" type="ORF">H1011_02855</name>
</gene>
<dbReference type="InterPro" id="IPR046357">
    <property type="entry name" value="PPIase_dom_sf"/>
</dbReference>
<feature type="domain" description="PPIase FKBP-type" evidence="5">
    <location>
        <begin position="9"/>
        <end position="70"/>
    </location>
</feature>
<keyword evidence="2 3" id="KW-0413">Isomerase</keyword>
<dbReference type="Pfam" id="PF00254">
    <property type="entry name" value="FKBP_C"/>
    <property type="match status" value="1"/>
</dbReference>
<dbReference type="PANTHER" id="PTHR10516:SF443">
    <property type="entry name" value="FK506-BINDING PROTEIN 59-RELATED"/>
    <property type="match status" value="1"/>
</dbReference>
<evidence type="ECO:0000256" key="3">
    <source>
        <dbReference type="PROSITE-ProRule" id="PRU00277"/>
    </source>
</evidence>
<comment type="caution">
    <text evidence="6">The sequence shown here is derived from an EMBL/GenBank/DDBJ whole genome shotgun (WGS) entry which is preliminary data.</text>
</comment>
<dbReference type="AlphaFoldDB" id="A0A832XG27"/>
<evidence type="ECO:0000313" key="7">
    <source>
        <dbReference type="Proteomes" id="UP000604391"/>
    </source>
</evidence>
<evidence type="ECO:0000259" key="5">
    <source>
        <dbReference type="PROSITE" id="PS50059"/>
    </source>
</evidence>
<dbReference type="InterPro" id="IPR050689">
    <property type="entry name" value="FKBP-type_PPIase"/>
</dbReference>
<evidence type="ECO:0000313" key="6">
    <source>
        <dbReference type="EMBL" id="HIJ99738.1"/>
    </source>
</evidence>
<organism evidence="6 7">
    <name type="scientific">Candidatus Undinarchaeum marinum</name>
    <dbReference type="NCBI Taxonomy" id="2756141"/>
    <lineage>
        <taxon>Archaea</taxon>
        <taxon>Candidatus Undinarchaeota</taxon>
        <taxon>Candidatus Undinarchaeia</taxon>
        <taxon>Candidatus Undinarchaeales</taxon>
        <taxon>Candidatus Undinarchaeaceae</taxon>
        <taxon>Candidatus Undinarchaeum</taxon>
    </lineage>
</organism>
<dbReference type="PANTHER" id="PTHR10516">
    <property type="entry name" value="PEPTIDYL-PROLYL CIS-TRANS ISOMERASE"/>
    <property type="match status" value="1"/>
</dbReference>
<dbReference type="Gene3D" id="3.10.50.40">
    <property type="match status" value="1"/>
</dbReference>
<dbReference type="InterPro" id="IPR001179">
    <property type="entry name" value="PPIase_FKBP_dom"/>
</dbReference>
<proteinExistence type="inferred from homology"/>
<dbReference type="EMBL" id="DVAD01000014">
    <property type="protein sequence ID" value="HIJ99738.1"/>
    <property type="molecule type" value="Genomic_DNA"/>
</dbReference>
<dbReference type="PROSITE" id="PS50059">
    <property type="entry name" value="FKBP_PPIASE"/>
    <property type="match status" value="1"/>
</dbReference>
<dbReference type="Proteomes" id="UP000604391">
    <property type="component" value="Unassembled WGS sequence"/>
</dbReference>
<keyword evidence="1 3" id="KW-0697">Rotamase</keyword>
<dbReference type="EC" id="5.2.1.8" evidence="4"/>
<evidence type="ECO:0000256" key="4">
    <source>
        <dbReference type="RuleBase" id="RU003915"/>
    </source>
</evidence>
<name>A0A832XG27_9ARCH</name>
<reference evidence="6 7" key="1">
    <citation type="journal article" name="Nat. Commun.">
        <title>Undinarchaeota illuminate DPANN phylogeny and the impact of gene transfer on archaeal evolution.</title>
        <authorList>
            <person name="Dombrowski N."/>
            <person name="Williams T.A."/>
            <person name="Sun J."/>
            <person name="Woodcroft B.J."/>
            <person name="Lee J.H."/>
            <person name="Minh B.Q."/>
            <person name="Rinke C."/>
            <person name="Spang A."/>
        </authorList>
    </citation>
    <scope>NUCLEOTIDE SEQUENCE [LARGE SCALE GENOMIC DNA]</scope>
    <source>
        <strain evidence="6">MAG_bin17</strain>
    </source>
</reference>